<dbReference type="Pfam" id="PF00999">
    <property type="entry name" value="Na_H_Exchanger"/>
    <property type="match status" value="1"/>
</dbReference>
<dbReference type="GO" id="GO:0032585">
    <property type="term" value="C:multivesicular body membrane"/>
    <property type="evidence" value="ECO:0007669"/>
    <property type="project" value="Ensembl"/>
</dbReference>
<dbReference type="InterPro" id="IPR004709">
    <property type="entry name" value="NaH_exchanger"/>
</dbReference>
<feature type="transmembrane region" description="Helical" evidence="13">
    <location>
        <begin position="573"/>
        <end position="594"/>
    </location>
</feature>
<name>A0A8D0B726_SALMN</name>
<keyword evidence="11 12" id="KW-0739">Sodium transport</keyword>
<dbReference type="GO" id="GO:0032588">
    <property type="term" value="C:trans-Golgi network membrane"/>
    <property type="evidence" value="ECO:0007669"/>
    <property type="project" value="Ensembl"/>
</dbReference>
<comment type="similarity">
    <text evidence="2 12">Belongs to the monovalent cation:proton antiporter 1 (CPA1) transporter (TC 2.A.36) family.</text>
</comment>
<evidence type="ECO:0000256" key="13">
    <source>
        <dbReference type="SAM" id="Phobius"/>
    </source>
</evidence>
<dbReference type="GO" id="GO:0015386">
    <property type="term" value="F:potassium:proton antiporter activity"/>
    <property type="evidence" value="ECO:0007669"/>
    <property type="project" value="Ensembl"/>
</dbReference>
<evidence type="ECO:0000256" key="11">
    <source>
        <dbReference type="ARBA" id="ARBA00023201"/>
    </source>
</evidence>
<reference evidence="15" key="2">
    <citation type="submission" date="2025-09" db="UniProtKB">
        <authorList>
            <consortium name="Ensembl"/>
        </authorList>
    </citation>
    <scope>IDENTIFICATION</scope>
</reference>
<dbReference type="Ensembl" id="ENSSMRT00000007503.1">
    <property type="protein sequence ID" value="ENSSMRP00000006402.1"/>
    <property type="gene ID" value="ENSSMRG00000005173.1"/>
</dbReference>
<dbReference type="Gene3D" id="6.10.140.1330">
    <property type="match status" value="1"/>
</dbReference>
<evidence type="ECO:0000256" key="9">
    <source>
        <dbReference type="ARBA" id="ARBA00023065"/>
    </source>
</evidence>
<dbReference type="AlphaFoldDB" id="A0A8D0B726"/>
<feature type="transmembrane region" description="Helical" evidence="13">
    <location>
        <begin position="383"/>
        <end position="406"/>
    </location>
</feature>
<dbReference type="GO" id="GO:0015385">
    <property type="term" value="F:sodium:proton antiporter activity"/>
    <property type="evidence" value="ECO:0007669"/>
    <property type="project" value="Ensembl"/>
</dbReference>
<evidence type="ECO:0000256" key="10">
    <source>
        <dbReference type="ARBA" id="ARBA00023136"/>
    </source>
</evidence>
<keyword evidence="16" id="KW-1185">Reference proteome</keyword>
<dbReference type="GO" id="GO:0016324">
    <property type="term" value="C:apical plasma membrane"/>
    <property type="evidence" value="ECO:0007669"/>
    <property type="project" value="Ensembl"/>
</dbReference>
<evidence type="ECO:0000259" key="14">
    <source>
        <dbReference type="Pfam" id="PF00999"/>
    </source>
</evidence>
<sequence length="701" mass="78321">MHQRSAWTVTSDTKHVEMTQQQWPRQQQLFRAARGHCPLIGLACRVALLSFPPCSKWISLGHRAKPFEVLERRKQDPGNVLREDSLPLTLYGAGGGSGCSLLLPVPSVLLSSRVGSSAGGRRSEKMAEMEFSNATAEVLNVTLRTTLALTTKLVLSTPAKPILPVQTGVQAQQEEQSSGMTIFFSLLVLAICIILVHLLIKYRLHFLPESVAVVSLGILMGAVIKIIESQKLANWKEEEMFRPNMFFLLLLPPIIFESGYSLHKGNFFQNIGSITLFSVIGTAISAFIVGGGIYFLGQADVIYKLNMTDSFAFGSLISAVDPVATIAIFNALNVDPVLNMLVFGESILNDAVSIVLTNTAEGLTREHTSDISGWQTFLQALGYFLKMFFGSAALGTLTGLISALILKHIDLRKTPSLEFGMMIIFAYLPYGLAEGISLSGIMAILFSGIVMSHYTHHNLSPVTQILMQQTLRTVAFMCETCVFAFLGLSIFSFPHKFEMSFVIWCIVLVLFGRAVNIFPLSYLLNFFRDHKITPKMMFIMWFSGLRGAIPYALSLHLGLEPIEKRQLIGTTTIIIVLFTILLLGGGTMPLIRLIDIEDSKARRKNKKDINLSKTEKMGNTIESEHLSELTEEEYEAHYIKRQDLKGFMWLDVKYLNPFFTRRLTQEDLHHGRIQMKSLTNKWYEEVRQGPSGSEDDEQELL</sequence>
<evidence type="ECO:0000256" key="3">
    <source>
        <dbReference type="ARBA" id="ARBA00022448"/>
    </source>
</evidence>
<dbReference type="OMA" id="ETVVMWW"/>
<dbReference type="InterPro" id="IPR006153">
    <property type="entry name" value="Cation/H_exchanger_TM"/>
</dbReference>
<evidence type="ECO:0000256" key="6">
    <source>
        <dbReference type="ARBA" id="ARBA00022989"/>
    </source>
</evidence>
<dbReference type="GeneTree" id="ENSGT00940000157210"/>
<evidence type="ECO:0000256" key="2">
    <source>
        <dbReference type="ARBA" id="ARBA00007367"/>
    </source>
</evidence>
<keyword evidence="10 13" id="KW-0472">Membrane</keyword>
<evidence type="ECO:0000256" key="8">
    <source>
        <dbReference type="ARBA" id="ARBA00023053"/>
    </source>
</evidence>
<keyword evidence="6 13" id="KW-1133">Transmembrane helix</keyword>
<keyword evidence="3 12" id="KW-0813">Transport</keyword>
<evidence type="ECO:0000256" key="12">
    <source>
        <dbReference type="RuleBase" id="RU003722"/>
    </source>
</evidence>
<evidence type="ECO:0000256" key="7">
    <source>
        <dbReference type="ARBA" id="ARBA00023034"/>
    </source>
</evidence>
<comment type="subcellular location">
    <subcellularLocation>
        <location evidence="1">Golgi apparatus membrane</location>
        <topology evidence="1">Multi-pass membrane protein</topology>
    </subcellularLocation>
</comment>
<feature type="transmembrane region" description="Helical" evidence="13">
    <location>
        <begin position="436"/>
        <end position="454"/>
    </location>
</feature>
<organism evidence="15 16">
    <name type="scientific">Salvator merianae</name>
    <name type="common">Argentine black and white tegu</name>
    <name type="synonym">Tupinambis merianae</name>
    <dbReference type="NCBI Taxonomy" id="96440"/>
    <lineage>
        <taxon>Eukaryota</taxon>
        <taxon>Metazoa</taxon>
        <taxon>Chordata</taxon>
        <taxon>Craniata</taxon>
        <taxon>Vertebrata</taxon>
        <taxon>Euteleostomi</taxon>
        <taxon>Lepidosauria</taxon>
        <taxon>Squamata</taxon>
        <taxon>Bifurcata</taxon>
        <taxon>Unidentata</taxon>
        <taxon>Episquamata</taxon>
        <taxon>Laterata</taxon>
        <taxon>Teiioidea</taxon>
        <taxon>Teiidae</taxon>
        <taxon>Salvator</taxon>
    </lineage>
</organism>
<reference evidence="15" key="1">
    <citation type="submission" date="2025-08" db="UniProtKB">
        <authorList>
            <consortium name="Ensembl"/>
        </authorList>
    </citation>
    <scope>IDENTIFICATION</scope>
</reference>
<evidence type="ECO:0000313" key="16">
    <source>
        <dbReference type="Proteomes" id="UP000694421"/>
    </source>
</evidence>
<evidence type="ECO:0000256" key="4">
    <source>
        <dbReference type="ARBA" id="ARBA00022449"/>
    </source>
</evidence>
<feature type="transmembrane region" description="Helical" evidence="13">
    <location>
        <begin position="309"/>
        <end position="332"/>
    </location>
</feature>
<keyword evidence="9 12" id="KW-0406">Ion transport</keyword>
<keyword evidence="4 12" id="KW-0050">Antiport</keyword>
<proteinExistence type="inferred from homology"/>
<feature type="transmembrane region" description="Helical" evidence="13">
    <location>
        <begin position="245"/>
        <end position="262"/>
    </location>
</feature>
<evidence type="ECO:0000256" key="5">
    <source>
        <dbReference type="ARBA" id="ARBA00022692"/>
    </source>
</evidence>
<feature type="transmembrane region" description="Helical" evidence="13">
    <location>
        <begin position="274"/>
        <end position="297"/>
    </location>
</feature>
<dbReference type="PANTHER" id="PTHR10110">
    <property type="entry name" value="SODIUM/HYDROGEN EXCHANGER"/>
    <property type="match status" value="1"/>
</dbReference>
<dbReference type="GO" id="GO:1905526">
    <property type="term" value="P:regulation of Golgi lumen acidification"/>
    <property type="evidence" value="ECO:0007669"/>
    <property type="project" value="Ensembl"/>
</dbReference>
<keyword evidence="8" id="KW-0915">Sodium</keyword>
<dbReference type="GO" id="GO:0001669">
    <property type="term" value="C:acrosomal vesicle"/>
    <property type="evidence" value="ECO:0007669"/>
    <property type="project" value="Ensembl"/>
</dbReference>
<feature type="transmembrane region" description="Helical" evidence="13">
    <location>
        <begin position="182"/>
        <end position="200"/>
    </location>
</feature>
<keyword evidence="7" id="KW-0333">Golgi apparatus</keyword>
<feature type="transmembrane region" description="Helical" evidence="13">
    <location>
        <begin position="536"/>
        <end position="553"/>
    </location>
</feature>
<evidence type="ECO:0000313" key="15">
    <source>
        <dbReference type="Ensembl" id="ENSSMRP00000006402.1"/>
    </source>
</evidence>
<feature type="transmembrane region" description="Helical" evidence="13">
    <location>
        <begin position="206"/>
        <end position="224"/>
    </location>
</feature>
<dbReference type="PRINTS" id="PR01084">
    <property type="entry name" value="NAHEXCHNGR"/>
</dbReference>
<feature type="transmembrane region" description="Helical" evidence="13">
    <location>
        <begin position="474"/>
        <end position="495"/>
    </location>
</feature>
<evidence type="ECO:0000256" key="1">
    <source>
        <dbReference type="ARBA" id="ARBA00004653"/>
    </source>
</evidence>
<dbReference type="InterPro" id="IPR018422">
    <property type="entry name" value="Cation/H_exchanger_CPA1"/>
</dbReference>
<dbReference type="Proteomes" id="UP000694421">
    <property type="component" value="Unplaced"/>
</dbReference>
<dbReference type="PANTHER" id="PTHR10110:SF191">
    <property type="entry name" value="SODIUM_HYDROGEN EXCHANGER 8"/>
    <property type="match status" value="1"/>
</dbReference>
<accession>A0A8D0B726</accession>
<protein>
    <recommendedName>
        <fullName evidence="12">Sodium/hydrogen exchanger</fullName>
    </recommendedName>
</protein>
<keyword evidence="5 12" id="KW-0812">Transmembrane</keyword>
<dbReference type="GO" id="GO:0000139">
    <property type="term" value="C:Golgi membrane"/>
    <property type="evidence" value="ECO:0007669"/>
    <property type="project" value="UniProtKB-SubCell"/>
</dbReference>
<feature type="domain" description="Cation/H+ exchanger transmembrane" evidence="14">
    <location>
        <begin position="192"/>
        <end position="591"/>
    </location>
</feature>
<dbReference type="NCBIfam" id="TIGR00840">
    <property type="entry name" value="b_cpa1"/>
    <property type="match status" value="1"/>
</dbReference>
<feature type="transmembrane region" description="Helical" evidence="13">
    <location>
        <begin position="501"/>
        <end position="524"/>
    </location>
</feature>
<dbReference type="GO" id="GO:0001675">
    <property type="term" value="P:acrosome assembly"/>
    <property type="evidence" value="ECO:0007669"/>
    <property type="project" value="Ensembl"/>
</dbReference>